<dbReference type="PROSITE" id="PS50249">
    <property type="entry name" value="MPN"/>
    <property type="match status" value="1"/>
</dbReference>
<dbReference type="InterPro" id="IPR050242">
    <property type="entry name" value="JAMM_MPN+_peptidase_M67A"/>
</dbReference>
<dbReference type="Gene3D" id="3.40.140.10">
    <property type="entry name" value="Cytidine Deaminase, domain 2"/>
    <property type="match status" value="1"/>
</dbReference>
<protein>
    <recommendedName>
        <fullName evidence="1">MPN domain-containing protein</fullName>
    </recommendedName>
</protein>
<dbReference type="PANTHER" id="PTHR10410">
    <property type="entry name" value="EUKARYOTIC TRANSLATION INITIATION FACTOR 3 -RELATED"/>
    <property type="match status" value="1"/>
</dbReference>
<organism evidence="2 3">
    <name type="scientific">Zophobas morio</name>
    <dbReference type="NCBI Taxonomy" id="2755281"/>
    <lineage>
        <taxon>Eukaryota</taxon>
        <taxon>Metazoa</taxon>
        <taxon>Ecdysozoa</taxon>
        <taxon>Arthropoda</taxon>
        <taxon>Hexapoda</taxon>
        <taxon>Insecta</taxon>
        <taxon>Pterygota</taxon>
        <taxon>Neoptera</taxon>
        <taxon>Endopterygota</taxon>
        <taxon>Coleoptera</taxon>
        <taxon>Polyphaga</taxon>
        <taxon>Cucujiformia</taxon>
        <taxon>Tenebrionidae</taxon>
        <taxon>Zophobas</taxon>
    </lineage>
</organism>
<name>A0AA38IDM2_9CUCU</name>
<dbReference type="SUPFAM" id="SSF102712">
    <property type="entry name" value="JAB1/MPN domain"/>
    <property type="match status" value="1"/>
</dbReference>
<dbReference type="GO" id="GO:0008237">
    <property type="term" value="F:metallopeptidase activity"/>
    <property type="evidence" value="ECO:0007669"/>
    <property type="project" value="InterPro"/>
</dbReference>
<dbReference type="Pfam" id="PF01398">
    <property type="entry name" value="JAB"/>
    <property type="match status" value="1"/>
</dbReference>
<feature type="domain" description="MPN" evidence="1">
    <location>
        <begin position="10"/>
        <end position="146"/>
    </location>
</feature>
<accession>A0AA38IDM2</accession>
<dbReference type="EMBL" id="JALNTZ010000005">
    <property type="protein sequence ID" value="KAJ3652301.1"/>
    <property type="molecule type" value="Genomic_DNA"/>
</dbReference>
<evidence type="ECO:0000313" key="2">
    <source>
        <dbReference type="EMBL" id="KAJ3652301.1"/>
    </source>
</evidence>
<sequence>MSMAQLLYSYICVRSELRRYLRCFSAIFGVKPFSHLFYRTEGLRDLHVTHAFPCRNTKSDRRNAQEVEAEISRSIDKEKITLVGWYHSHPFAAAAPTLRDVDAQLDYQIRMKGSSDNNYMPCIGMIISPYSYENNSLESSIISYWVIPPPETKPNEYGRPMLMSYSVIQDSLITTNVKEEIKRCVEYYKKERDFINFNERYLNNNLYIDKLKNTLLSKFPRDENETVLWCFIKDAVGHHTEENDCLLSIPSISKSPLLPNLNSSLSSNLILQSDISNILFNSGKFPTASSLLGLPDPMAHSTLAANNIFLSTNLFKMQELLKPLSSNNNTMQTKMKSDLKRCTSLKIPTDIKGKSEFAVDLLNLKNKLDFIAPDLNLSKSDFSVSDLNSKTVKQELYIADSNISLNRNTDLGERSLKIPKSDFNTIDLSICKNSNEVKETATDLTIPSDNRNEANWPTLYSNFKGKRAQPTTARKTLCKQGDGEIVPWTARRVGGGSFLTPTRRKCFIHYVFTPLFNWTFSPCRWSRQPPLPSSVGLRIASSLAEVGTFGAVRTLGVWLNWTVHGSFAEHCCDIILTGISASLCTRCELPRMPFGCGNRRATTRRPAVENLQTSVAT</sequence>
<dbReference type="InterPro" id="IPR037518">
    <property type="entry name" value="MPN"/>
</dbReference>
<gene>
    <name evidence="2" type="ORF">Zmor_018279</name>
</gene>
<evidence type="ECO:0000313" key="3">
    <source>
        <dbReference type="Proteomes" id="UP001168821"/>
    </source>
</evidence>
<proteinExistence type="predicted"/>
<keyword evidence="3" id="KW-1185">Reference proteome</keyword>
<dbReference type="AlphaFoldDB" id="A0AA38IDM2"/>
<dbReference type="InterPro" id="IPR000555">
    <property type="entry name" value="JAMM/MPN+_dom"/>
</dbReference>
<comment type="caution">
    <text evidence="2">The sequence shown here is derived from an EMBL/GenBank/DDBJ whole genome shotgun (WGS) entry which is preliminary data.</text>
</comment>
<reference evidence="2" key="1">
    <citation type="journal article" date="2023" name="G3 (Bethesda)">
        <title>Whole genome assemblies of Zophobas morio and Tenebrio molitor.</title>
        <authorList>
            <person name="Kaur S."/>
            <person name="Stinson S.A."/>
            <person name="diCenzo G.C."/>
        </authorList>
    </citation>
    <scope>NUCLEOTIDE SEQUENCE</scope>
    <source>
        <strain evidence="2">QUZm001</strain>
    </source>
</reference>
<dbReference type="Proteomes" id="UP001168821">
    <property type="component" value="Unassembled WGS sequence"/>
</dbReference>
<evidence type="ECO:0000259" key="1">
    <source>
        <dbReference type="PROSITE" id="PS50249"/>
    </source>
</evidence>